<dbReference type="GO" id="GO:0010115">
    <property type="term" value="P:regulation of abscisic acid biosynthetic process"/>
    <property type="evidence" value="ECO:0007669"/>
    <property type="project" value="InterPro"/>
</dbReference>
<dbReference type="PANTHER" id="PTHR35098:SF1">
    <property type="entry name" value="NODULIN-RELATED PROTEIN 2"/>
    <property type="match status" value="1"/>
</dbReference>
<dbReference type="AlphaFoldDB" id="A0A2N9J5Q9"/>
<dbReference type="InterPro" id="IPR040294">
    <property type="entry name" value="Nodulin-rel_1/2"/>
</dbReference>
<name>A0A2N9J5Q9_FAGSY</name>
<gene>
    <name evidence="2" type="ORF">FSB_LOCUS59715</name>
</gene>
<evidence type="ECO:0008006" key="3">
    <source>
        <dbReference type="Google" id="ProtNLM"/>
    </source>
</evidence>
<dbReference type="EMBL" id="OIVN01006381">
    <property type="protein sequence ID" value="SPD31833.1"/>
    <property type="molecule type" value="Genomic_DNA"/>
</dbReference>
<reference evidence="2" key="1">
    <citation type="submission" date="2018-02" db="EMBL/GenBank/DDBJ databases">
        <authorList>
            <person name="Cohen D.B."/>
            <person name="Kent A.D."/>
        </authorList>
    </citation>
    <scope>NUCLEOTIDE SEQUENCE</scope>
</reference>
<sequence length="164" mass="17476">MDYLSDLCKKQDKPTTDTDHQPEKPQQQNHPHHQASNSELLASAKLVADAAQSSLRHENFDKEKAAGGAANLLGAASDYGNLEEKSFGKYVEQAETYLQKYGQSSPSSTTTTTTSGHPGTPTTTHSESHSEPHSGGDDVEGDGKSGSGGYGGYLKMAEGFMKKN</sequence>
<evidence type="ECO:0000313" key="2">
    <source>
        <dbReference type="EMBL" id="SPD31833.1"/>
    </source>
</evidence>
<evidence type="ECO:0000256" key="1">
    <source>
        <dbReference type="SAM" id="MobiDB-lite"/>
    </source>
</evidence>
<organism evidence="2">
    <name type="scientific">Fagus sylvatica</name>
    <name type="common">Beechnut</name>
    <dbReference type="NCBI Taxonomy" id="28930"/>
    <lineage>
        <taxon>Eukaryota</taxon>
        <taxon>Viridiplantae</taxon>
        <taxon>Streptophyta</taxon>
        <taxon>Embryophyta</taxon>
        <taxon>Tracheophyta</taxon>
        <taxon>Spermatophyta</taxon>
        <taxon>Magnoliopsida</taxon>
        <taxon>eudicotyledons</taxon>
        <taxon>Gunneridae</taxon>
        <taxon>Pentapetalae</taxon>
        <taxon>rosids</taxon>
        <taxon>fabids</taxon>
        <taxon>Fagales</taxon>
        <taxon>Fagaceae</taxon>
        <taxon>Fagus</taxon>
    </lineage>
</organism>
<feature type="compositionally biased region" description="Low complexity" evidence="1">
    <location>
        <begin position="104"/>
        <end position="125"/>
    </location>
</feature>
<dbReference type="PANTHER" id="PTHR35098">
    <property type="entry name" value="EXPRESSED PROTEIN"/>
    <property type="match status" value="1"/>
</dbReference>
<protein>
    <recommendedName>
        <fullName evidence="3">Nodulin-related protein 1</fullName>
    </recommendedName>
</protein>
<dbReference type="GO" id="GO:0009408">
    <property type="term" value="P:response to heat"/>
    <property type="evidence" value="ECO:0007669"/>
    <property type="project" value="InterPro"/>
</dbReference>
<feature type="compositionally biased region" description="Polar residues" evidence="1">
    <location>
        <begin position="24"/>
        <end position="40"/>
    </location>
</feature>
<proteinExistence type="predicted"/>
<feature type="region of interest" description="Disordered" evidence="1">
    <location>
        <begin position="101"/>
        <end position="151"/>
    </location>
</feature>
<feature type="compositionally biased region" description="Basic and acidic residues" evidence="1">
    <location>
        <begin position="126"/>
        <end position="136"/>
    </location>
</feature>
<feature type="compositionally biased region" description="Basic and acidic residues" evidence="1">
    <location>
        <begin position="7"/>
        <end position="23"/>
    </location>
</feature>
<accession>A0A2N9J5Q9</accession>
<feature type="region of interest" description="Disordered" evidence="1">
    <location>
        <begin position="1"/>
        <end position="59"/>
    </location>
</feature>